<evidence type="ECO:0000256" key="2">
    <source>
        <dbReference type="ARBA" id="ARBA00018370"/>
    </source>
</evidence>
<evidence type="ECO:0000256" key="8">
    <source>
        <dbReference type="ARBA" id="ARBA00023186"/>
    </source>
</evidence>
<keyword evidence="14" id="KW-0697">Rotamase</keyword>
<evidence type="ECO:0000256" key="1">
    <source>
        <dbReference type="ARBA" id="ARBA00004382"/>
    </source>
</evidence>
<gene>
    <name evidence="17" type="ORF">G3A50_19775</name>
</gene>
<name>A0A6P1YRR2_9HYPH</name>
<keyword evidence="4" id="KW-0997">Cell inner membrane</keyword>
<dbReference type="PANTHER" id="PTHR47529">
    <property type="entry name" value="PEPTIDYL-PROLYL CIS-TRANS ISOMERASE D"/>
    <property type="match status" value="1"/>
</dbReference>
<keyword evidence="14 17" id="KW-0413">Isomerase</keyword>
<proteinExistence type="inferred from homology"/>
<dbReference type="Gene3D" id="3.10.50.40">
    <property type="match status" value="1"/>
</dbReference>
<evidence type="ECO:0000256" key="12">
    <source>
        <dbReference type="ARBA" id="ARBA00040743"/>
    </source>
</evidence>
<dbReference type="GO" id="GO:0003755">
    <property type="term" value="F:peptidyl-prolyl cis-trans isomerase activity"/>
    <property type="evidence" value="ECO:0007669"/>
    <property type="project" value="UniProtKB-KW"/>
</dbReference>
<dbReference type="EMBL" id="CP048630">
    <property type="protein sequence ID" value="QIB35695.1"/>
    <property type="molecule type" value="Genomic_DNA"/>
</dbReference>
<keyword evidence="8" id="KW-0143">Chaperone</keyword>
<evidence type="ECO:0000256" key="13">
    <source>
        <dbReference type="ARBA" id="ARBA00042775"/>
    </source>
</evidence>
<evidence type="ECO:0000313" key="18">
    <source>
        <dbReference type="Proteomes" id="UP000464751"/>
    </source>
</evidence>
<dbReference type="Pfam" id="PF13624">
    <property type="entry name" value="SurA_N_3"/>
    <property type="match status" value="1"/>
</dbReference>
<dbReference type="PANTHER" id="PTHR47529:SF1">
    <property type="entry name" value="PERIPLASMIC CHAPERONE PPID"/>
    <property type="match status" value="1"/>
</dbReference>
<dbReference type="RefSeq" id="WP_163076834.1">
    <property type="nucleotide sequence ID" value="NZ_CP048630.1"/>
</dbReference>
<dbReference type="SUPFAM" id="SSF109998">
    <property type="entry name" value="Triger factor/SurA peptide-binding domain-like"/>
    <property type="match status" value="1"/>
</dbReference>
<dbReference type="Pfam" id="PF13145">
    <property type="entry name" value="Rotamase_2"/>
    <property type="match status" value="1"/>
</dbReference>
<evidence type="ECO:0000256" key="4">
    <source>
        <dbReference type="ARBA" id="ARBA00022519"/>
    </source>
</evidence>
<dbReference type="InterPro" id="IPR000297">
    <property type="entry name" value="PPIase_PpiC"/>
</dbReference>
<dbReference type="SUPFAM" id="SSF54534">
    <property type="entry name" value="FKBP-like"/>
    <property type="match status" value="1"/>
</dbReference>
<sequence>MLQTLRKSASGIVAKILMALLIVSFGIWGIADVFRGFGSQTLATIGDSEITVPEFRELYQQRLQQISQQLKRGLTPDQARALGIPDQVLNERLAEAALDDEARRLGLALSDAEIAQRVQDNPAFHGPSGQFDPAYFARLLRANNFTEARFVQAERGLALRQQLIQSLGGGVEIPQVLKDAATRFESEERSVNYAMLTTAALPAAADPTDEELRSFFEARKVAFKAPEYRKIEVLALTPQSIAAAQTVTDAEVQAAYDANLSSYGTPERRVVQQIVFPNDEEAKAAAARIAAGTSFADIAADRKLADKDIDLGNITRSDIIDPSIADAAFSLAPDGTSGVVEGRFGPVIVHVGAVTPANVRPLSEVAAQIRAKLQLDAANRMVGQKYDEIEDERASGAQLSEIATKVGLPLVTVDTDIQGRTPDNATIPTIPGRSDVLRGAFASDVDVDNDPVQLPQNAGQPGGYVWYEVEAITPPADRTFEQAKPLVLERWKQDKASEALDKMAEDIKAKVAAGTSFGIAVTDAGLELRAANGLKRGRAADGVPQEILNAVFDTPNGGVGSALAEGGDSRILFNVLSVNVPSNATPNERLMSDIRQGLENDLMTEYLVALQSELGAKINRTALDQIVGADAVN</sequence>
<keyword evidence="7 15" id="KW-0472">Membrane</keyword>
<evidence type="ECO:0000256" key="14">
    <source>
        <dbReference type="PROSITE-ProRule" id="PRU00278"/>
    </source>
</evidence>
<keyword evidence="5 15" id="KW-0812">Transmembrane</keyword>
<dbReference type="GO" id="GO:0005886">
    <property type="term" value="C:plasma membrane"/>
    <property type="evidence" value="ECO:0007669"/>
    <property type="project" value="UniProtKB-SubCell"/>
</dbReference>
<organism evidence="17 18">
    <name type="scientific">Ancylobacter pratisalsi</name>
    <dbReference type="NCBI Taxonomy" id="1745854"/>
    <lineage>
        <taxon>Bacteria</taxon>
        <taxon>Pseudomonadati</taxon>
        <taxon>Pseudomonadota</taxon>
        <taxon>Alphaproteobacteria</taxon>
        <taxon>Hyphomicrobiales</taxon>
        <taxon>Xanthobacteraceae</taxon>
        <taxon>Ancylobacter</taxon>
    </lineage>
</organism>
<keyword evidence="3" id="KW-1003">Cell membrane</keyword>
<dbReference type="InterPro" id="IPR027304">
    <property type="entry name" value="Trigger_fact/SurA_dom_sf"/>
</dbReference>
<dbReference type="Proteomes" id="UP000464751">
    <property type="component" value="Chromosome"/>
</dbReference>
<evidence type="ECO:0000256" key="10">
    <source>
        <dbReference type="ARBA" id="ARBA00031484"/>
    </source>
</evidence>
<evidence type="ECO:0000256" key="11">
    <source>
        <dbReference type="ARBA" id="ARBA00038408"/>
    </source>
</evidence>
<feature type="transmembrane region" description="Helical" evidence="15">
    <location>
        <begin position="12"/>
        <end position="31"/>
    </location>
</feature>
<evidence type="ECO:0000256" key="15">
    <source>
        <dbReference type="SAM" id="Phobius"/>
    </source>
</evidence>
<evidence type="ECO:0000256" key="5">
    <source>
        <dbReference type="ARBA" id="ARBA00022692"/>
    </source>
</evidence>
<evidence type="ECO:0000259" key="16">
    <source>
        <dbReference type="PROSITE" id="PS50198"/>
    </source>
</evidence>
<evidence type="ECO:0000256" key="7">
    <source>
        <dbReference type="ARBA" id="ARBA00023136"/>
    </source>
</evidence>
<keyword evidence="6 15" id="KW-1133">Transmembrane helix</keyword>
<evidence type="ECO:0000256" key="6">
    <source>
        <dbReference type="ARBA" id="ARBA00022989"/>
    </source>
</evidence>
<keyword evidence="18" id="KW-1185">Reference proteome</keyword>
<comment type="similarity">
    <text evidence="11">Belongs to the PpiD chaperone family.</text>
</comment>
<evidence type="ECO:0000256" key="9">
    <source>
        <dbReference type="ARBA" id="ARBA00030642"/>
    </source>
</evidence>
<evidence type="ECO:0000256" key="3">
    <source>
        <dbReference type="ARBA" id="ARBA00022475"/>
    </source>
</evidence>
<dbReference type="InterPro" id="IPR046357">
    <property type="entry name" value="PPIase_dom_sf"/>
</dbReference>
<dbReference type="InterPro" id="IPR052029">
    <property type="entry name" value="PpiD_chaperone"/>
</dbReference>
<accession>A0A6P1YRR2</accession>
<dbReference type="AlphaFoldDB" id="A0A6P1YRR2"/>
<feature type="domain" description="PpiC" evidence="16">
    <location>
        <begin position="266"/>
        <end position="353"/>
    </location>
</feature>
<protein>
    <recommendedName>
        <fullName evidence="2">Parvulin-like PPIase</fullName>
    </recommendedName>
    <alternativeName>
        <fullName evidence="9">Peptidyl-prolyl cis-trans isomerase plp</fullName>
    </alternativeName>
    <alternativeName>
        <fullName evidence="12">Periplasmic chaperone PpiD</fullName>
    </alternativeName>
    <alternativeName>
        <fullName evidence="13">Periplasmic folding chaperone</fullName>
    </alternativeName>
    <alternativeName>
        <fullName evidence="10">Rotamase plp</fullName>
    </alternativeName>
</protein>
<dbReference type="KEGG" id="apra:G3A50_19775"/>
<dbReference type="Gene3D" id="1.10.4030.10">
    <property type="entry name" value="Porin chaperone SurA, peptide-binding domain"/>
    <property type="match status" value="1"/>
</dbReference>
<evidence type="ECO:0000313" key="17">
    <source>
        <dbReference type="EMBL" id="QIB35695.1"/>
    </source>
</evidence>
<reference evidence="17 18" key="1">
    <citation type="submission" date="2020-02" db="EMBL/GenBank/DDBJ databases">
        <authorList>
            <person name="Li G."/>
        </authorList>
    </citation>
    <scope>NUCLEOTIDE SEQUENCE [LARGE SCALE GENOMIC DNA]</scope>
    <source>
        <strain evidence="17 18">DSM 102029</strain>
    </source>
</reference>
<dbReference type="PROSITE" id="PS50198">
    <property type="entry name" value="PPIC_PPIASE_2"/>
    <property type="match status" value="1"/>
</dbReference>
<comment type="subcellular location">
    <subcellularLocation>
        <location evidence="1">Cell inner membrane</location>
        <topology evidence="1">Single-pass type II membrane protein</topology>
        <orientation evidence="1">Periplasmic side</orientation>
    </subcellularLocation>
</comment>